<dbReference type="AlphaFoldDB" id="A0A9P6U2S9"/>
<organism evidence="8 9">
    <name type="scientific">Actinomortierella ambigua</name>
    <dbReference type="NCBI Taxonomy" id="1343610"/>
    <lineage>
        <taxon>Eukaryota</taxon>
        <taxon>Fungi</taxon>
        <taxon>Fungi incertae sedis</taxon>
        <taxon>Mucoromycota</taxon>
        <taxon>Mortierellomycotina</taxon>
        <taxon>Mortierellomycetes</taxon>
        <taxon>Mortierellales</taxon>
        <taxon>Mortierellaceae</taxon>
        <taxon>Actinomortierella</taxon>
    </lineage>
</organism>
<feature type="compositionally biased region" description="Pro residues" evidence="7">
    <location>
        <begin position="1"/>
        <end position="11"/>
    </location>
</feature>
<dbReference type="Proteomes" id="UP000807716">
    <property type="component" value="Unassembled WGS sequence"/>
</dbReference>
<dbReference type="InterPro" id="IPR042081">
    <property type="entry name" value="RNA_2'-PTrans_C"/>
</dbReference>
<dbReference type="InterPro" id="IPR042080">
    <property type="entry name" value="RNA_2'-PTrans_N"/>
</dbReference>
<protein>
    <recommendedName>
        <fullName evidence="3">2'-phosphotransferase</fullName>
        <ecNumber evidence="3">2.7.1.160</ecNumber>
    </recommendedName>
</protein>
<keyword evidence="5" id="KW-0520">NAD</keyword>
<evidence type="ECO:0000256" key="5">
    <source>
        <dbReference type="ARBA" id="ARBA00023027"/>
    </source>
</evidence>
<evidence type="ECO:0000256" key="3">
    <source>
        <dbReference type="ARBA" id="ARBA00012007"/>
    </source>
</evidence>
<comment type="similarity">
    <text evidence="2">Belongs to the KptA/TPT1 family.</text>
</comment>
<keyword evidence="9" id="KW-1185">Reference proteome</keyword>
<evidence type="ECO:0000313" key="8">
    <source>
        <dbReference type="EMBL" id="KAG0257145.1"/>
    </source>
</evidence>
<evidence type="ECO:0000256" key="7">
    <source>
        <dbReference type="SAM" id="MobiDB-lite"/>
    </source>
</evidence>
<feature type="compositionally biased region" description="Basic and acidic residues" evidence="7">
    <location>
        <begin position="40"/>
        <end position="50"/>
    </location>
</feature>
<dbReference type="EMBL" id="JAAAJB010000374">
    <property type="protein sequence ID" value="KAG0257145.1"/>
    <property type="molecule type" value="Genomic_DNA"/>
</dbReference>
<comment type="function">
    <text evidence="1">Catalyzes the last step of tRNA splicing, the transfer of the splice junction 2'-phosphate from ligated tRNA to NAD to produce ADP-ribose 1''-2'' cyclic phosphate.</text>
</comment>
<evidence type="ECO:0000313" key="9">
    <source>
        <dbReference type="Proteomes" id="UP000807716"/>
    </source>
</evidence>
<feature type="compositionally biased region" description="Low complexity" evidence="7">
    <location>
        <begin position="12"/>
        <end position="23"/>
    </location>
</feature>
<reference evidence="8" key="1">
    <citation type="journal article" date="2020" name="Fungal Divers.">
        <title>Resolving the Mortierellaceae phylogeny through synthesis of multi-gene phylogenetics and phylogenomics.</title>
        <authorList>
            <person name="Vandepol N."/>
            <person name="Liber J."/>
            <person name="Desiro A."/>
            <person name="Na H."/>
            <person name="Kennedy M."/>
            <person name="Barry K."/>
            <person name="Grigoriev I.V."/>
            <person name="Miller A.N."/>
            <person name="O'Donnell K."/>
            <person name="Stajich J.E."/>
            <person name="Bonito G."/>
        </authorList>
    </citation>
    <scope>NUCLEOTIDE SEQUENCE</scope>
    <source>
        <strain evidence="8">BC1065</strain>
    </source>
</reference>
<dbReference type="SUPFAM" id="SSF56399">
    <property type="entry name" value="ADP-ribosylation"/>
    <property type="match status" value="1"/>
</dbReference>
<comment type="catalytic activity">
    <reaction evidence="6">
        <text>2'-phospho-[ligated tRNA] + NAD(+) = mature tRNA + ADP-alpha-D-ribose 1'',2''-cyclic phosphate + nicotinamide</text>
        <dbReference type="Rhea" id="RHEA:23324"/>
        <dbReference type="Rhea" id="RHEA-COMP:11106"/>
        <dbReference type="Rhea" id="RHEA-COMP:11107"/>
        <dbReference type="ChEBI" id="CHEBI:17154"/>
        <dbReference type="ChEBI" id="CHEBI:57540"/>
        <dbReference type="ChEBI" id="CHEBI:76596"/>
        <dbReference type="ChEBI" id="CHEBI:82883"/>
        <dbReference type="ChEBI" id="CHEBI:85027"/>
        <dbReference type="EC" id="2.7.1.160"/>
    </reaction>
</comment>
<evidence type="ECO:0000256" key="2">
    <source>
        <dbReference type="ARBA" id="ARBA00009836"/>
    </source>
</evidence>
<dbReference type="InterPro" id="IPR002745">
    <property type="entry name" value="Ptrans_KptA/Tpt1"/>
</dbReference>
<dbReference type="OrthoDB" id="419694at2759"/>
<sequence length="283" mass="30347">MSSTPAHPPPTSTSAASAQTGQSGKKGSNTTTNSNKKKQDRQPSHPRDLDQTPSNQSPSTATAAPRKRGGHHGGGGGRGDSPQVRLSKALSWLLRHNAVAQGVAIGTDGFCKIDEVLAHSRLKGFTLDDVHIVVRDSDKKRFEMVERDGVTFIRAVQGHSIKEVKEEGHEMITDAAQLPIAVHGTTMTAWKIIATEGLNRMGRNHIHMAIGLPGDEGVISGMRARSNVHIYIDTAKAMKDGIKFQRSTNNVILSDGKNGDGVIPPKYFSIVKSSSGQILFPLP</sequence>
<dbReference type="Gene3D" id="3.20.170.30">
    <property type="match status" value="1"/>
</dbReference>
<accession>A0A9P6U2S9</accession>
<feature type="region of interest" description="Disordered" evidence="7">
    <location>
        <begin position="1"/>
        <end position="83"/>
    </location>
</feature>
<dbReference type="GO" id="GO:0006388">
    <property type="term" value="P:tRNA splicing, via endonucleolytic cleavage and ligation"/>
    <property type="evidence" value="ECO:0007669"/>
    <property type="project" value="TreeGrafter"/>
</dbReference>
<proteinExistence type="inferred from homology"/>
<comment type="caution">
    <text evidence="8">The sequence shown here is derived from an EMBL/GenBank/DDBJ whole genome shotgun (WGS) entry which is preliminary data.</text>
</comment>
<dbReference type="EC" id="2.7.1.160" evidence="3"/>
<name>A0A9P6U2S9_9FUNG</name>
<feature type="compositionally biased region" description="Polar residues" evidence="7">
    <location>
        <begin position="25"/>
        <end position="34"/>
    </location>
</feature>
<evidence type="ECO:0000256" key="4">
    <source>
        <dbReference type="ARBA" id="ARBA00022679"/>
    </source>
</evidence>
<evidence type="ECO:0000256" key="6">
    <source>
        <dbReference type="ARBA" id="ARBA00047949"/>
    </source>
</evidence>
<dbReference type="Pfam" id="PF01885">
    <property type="entry name" value="PTS_2-RNA"/>
    <property type="match status" value="1"/>
</dbReference>
<gene>
    <name evidence="8" type="primary">TRPT1</name>
    <name evidence="8" type="ORF">DFQ27_005290</name>
</gene>
<keyword evidence="4" id="KW-0808">Transferase</keyword>
<dbReference type="PANTHER" id="PTHR12684:SF2">
    <property type="entry name" value="TRNA 2'-PHOSPHOTRANSFERASE 1"/>
    <property type="match status" value="1"/>
</dbReference>
<evidence type="ECO:0000256" key="1">
    <source>
        <dbReference type="ARBA" id="ARBA00003343"/>
    </source>
</evidence>
<dbReference type="PANTHER" id="PTHR12684">
    <property type="entry name" value="PUTATIVE PHOSPHOTRANSFERASE"/>
    <property type="match status" value="1"/>
</dbReference>
<dbReference type="GO" id="GO:0000215">
    <property type="term" value="F:tRNA 2'-phosphotransferase activity"/>
    <property type="evidence" value="ECO:0007669"/>
    <property type="project" value="UniProtKB-EC"/>
</dbReference>
<feature type="compositionally biased region" description="Polar residues" evidence="7">
    <location>
        <begin position="51"/>
        <end position="62"/>
    </location>
</feature>
<dbReference type="Gene3D" id="1.10.10.970">
    <property type="entry name" value="RNA 2'-phosphotransferase, Tpt1/KptA family, N-terminal domain"/>
    <property type="match status" value="1"/>
</dbReference>